<keyword evidence="4" id="KW-0472">Membrane</keyword>
<evidence type="ECO:0000256" key="3">
    <source>
        <dbReference type="ARBA" id="ARBA00022989"/>
    </source>
</evidence>
<dbReference type="InterPro" id="IPR028082">
    <property type="entry name" value="Peripla_BP_I"/>
</dbReference>
<dbReference type="Pfam" id="PF01094">
    <property type="entry name" value="ANF_receptor"/>
    <property type="match status" value="1"/>
</dbReference>
<name>A0A2G9U8K2_TELCI</name>
<reference evidence="6 7" key="1">
    <citation type="submission" date="2015-09" db="EMBL/GenBank/DDBJ databases">
        <title>Draft genome of the parasitic nematode Teladorsagia circumcincta isolate WARC Sus (inbred).</title>
        <authorList>
            <person name="Mitreva M."/>
        </authorList>
    </citation>
    <scope>NUCLEOTIDE SEQUENCE [LARGE SCALE GENOMIC DNA]</scope>
    <source>
        <strain evidence="6 7">S</strain>
    </source>
</reference>
<keyword evidence="7" id="KW-1185">Reference proteome</keyword>
<protein>
    <recommendedName>
        <fullName evidence="5">Receptor ligand binding region domain-containing protein</fullName>
    </recommendedName>
</protein>
<dbReference type="OrthoDB" id="5858212at2759"/>
<dbReference type="Gene3D" id="3.40.50.2300">
    <property type="match status" value="1"/>
</dbReference>
<proteinExistence type="predicted"/>
<keyword evidence="2" id="KW-0812">Transmembrane</keyword>
<dbReference type="EMBL" id="KZ348160">
    <property type="protein sequence ID" value="PIO66589.1"/>
    <property type="molecule type" value="Genomic_DNA"/>
</dbReference>
<evidence type="ECO:0000313" key="7">
    <source>
        <dbReference type="Proteomes" id="UP000230423"/>
    </source>
</evidence>
<dbReference type="Proteomes" id="UP000230423">
    <property type="component" value="Unassembled WGS sequence"/>
</dbReference>
<keyword evidence="3" id="KW-1133">Transmembrane helix</keyword>
<feature type="non-terminal residue" evidence="6">
    <location>
        <position position="215"/>
    </location>
</feature>
<evidence type="ECO:0000256" key="4">
    <source>
        <dbReference type="ARBA" id="ARBA00023136"/>
    </source>
</evidence>
<gene>
    <name evidence="6" type="ORF">TELCIR_11694</name>
</gene>
<dbReference type="SUPFAM" id="SSF53822">
    <property type="entry name" value="Periplasmic binding protein-like I"/>
    <property type="match status" value="1"/>
</dbReference>
<comment type="subcellular location">
    <subcellularLocation>
        <location evidence="1">Membrane</location>
    </subcellularLocation>
</comment>
<accession>A0A2G9U8K2</accession>
<sequence>MFMVTIHLRTLCVIRNGKSGGPWPTAGVPSISATCGRVLNIGLMFTNDIESHAVTVEYNLGIAIRSLMLSFAWDQFAFVFSLIGDQEKCDVMKTDVQNAISQTDDVTISTINQMSDVSYETVVRTLTNVSTRARIIVVCLKEGNGYKRDFILAAKDGGFLNREYVYIFADTKSRGFVVPLGGGKERRIWEDIRPQKDGRDEEARMAFGQTIVISD</sequence>
<evidence type="ECO:0000313" key="6">
    <source>
        <dbReference type="EMBL" id="PIO66589.1"/>
    </source>
</evidence>
<evidence type="ECO:0000256" key="2">
    <source>
        <dbReference type="ARBA" id="ARBA00022692"/>
    </source>
</evidence>
<evidence type="ECO:0000256" key="1">
    <source>
        <dbReference type="ARBA" id="ARBA00004370"/>
    </source>
</evidence>
<dbReference type="InterPro" id="IPR001828">
    <property type="entry name" value="ANF_lig-bd_rcpt"/>
</dbReference>
<feature type="domain" description="Receptor ligand binding region" evidence="5">
    <location>
        <begin position="60"/>
        <end position="171"/>
    </location>
</feature>
<dbReference type="AlphaFoldDB" id="A0A2G9U8K2"/>
<evidence type="ECO:0000259" key="5">
    <source>
        <dbReference type="Pfam" id="PF01094"/>
    </source>
</evidence>
<dbReference type="GO" id="GO:0016020">
    <property type="term" value="C:membrane"/>
    <property type="evidence" value="ECO:0007669"/>
    <property type="project" value="UniProtKB-SubCell"/>
</dbReference>
<organism evidence="6 7">
    <name type="scientific">Teladorsagia circumcincta</name>
    <name type="common">Brown stomach worm</name>
    <name type="synonym">Ostertagia circumcincta</name>
    <dbReference type="NCBI Taxonomy" id="45464"/>
    <lineage>
        <taxon>Eukaryota</taxon>
        <taxon>Metazoa</taxon>
        <taxon>Ecdysozoa</taxon>
        <taxon>Nematoda</taxon>
        <taxon>Chromadorea</taxon>
        <taxon>Rhabditida</taxon>
        <taxon>Rhabditina</taxon>
        <taxon>Rhabditomorpha</taxon>
        <taxon>Strongyloidea</taxon>
        <taxon>Trichostrongylidae</taxon>
        <taxon>Teladorsagia</taxon>
    </lineage>
</organism>